<feature type="transmembrane region" description="Helical" evidence="8">
    <location>
        <begin position="275"/>
        <end position="293"/>
    </location>
</feature>
<dbReference type="PANTHER" id="PTHR31686">
    <property type="match status" value="1"/>
</dbReference>
<proteinExistence type="inferred from homology"/>
<dbReference type="GO" id="GO:0005886">
    <property type="term" value="C:plasma membrane"/>
    <property type="evidence" value="ECO:0007669"/>
    <property type="project" value="UniProtKB-SubCell"/>
</dbReference>
<evidence type="ECO:0000256" key="8">
    <source>
        <dbReference type="SAM" id="Phobius"/>
    </source>
</evidence>
<feature type="transmembrane region" description="Helical" evidence="8">
    <location>
        <begin position="159"/>
        <end position="186"/>
    </location>
</feature>
<keyword evidence="4" id="KW-1003">Cell membrane</keyword>
<dbReference type="Gene3D" id="1.50.10.150">
    <property type="entry name" value="Voltage-dependent anion channel"/>
    <property type="match status" value="1"/>
</dbReference>
<protein>
    <submittedName>
        <fullName evidence="10">Unannotated protein</fullName>
    </submittedName>
</protein>
<feature type="transmembrane region" description="Helical" evidence="8">
    <location>
        <begin position="96"/>
        <end position="121"/>
    </location>
</feature>
<name>A0A6J7SGP2_9ZZZZ</name>
<evidence type="ECO:0000256" key="4">
    <source>
        <dbReference type="ARBA" id="ARBA00022475"/>
    </source>
</evidence>
<keyword evidence="7 8" id="KW-0472">Membrane</keyword>
<accession>A0A6J7SGP2</accession>
<feature type="transmembrane region" description="Helical" evidence="8">
    <location>
        <begin position="299"/>
        <end position="319"/>
    </location>
</feature>
<evidence type="ECO:0000256" key="6">
    <source>
        <dbReference type="ARBA" id="ARBA00022989"/>
    </source>
</evidence>
<reference evidence="10" key="1">
    <citation type="submission" date="2020-05" db="EMBL/GenBank/DDBJ databases">
        <authorList>
            <person name="Chiriac C."/>
            <person name="Salcher M."/>
            <person name="Ghai R."/>
            <person name="Kavagutti S V."/>
        </authorList>
    </citation>
    <scope>NUCLEOTIDE SEQUENCE</scope>
</reference>
<feature type="transmembrane region" description="Helical" evidence="8">
    <location>
        <begin position="24"/>
        <end position="42"/>
    </location>
</feature>
<dbReference type="EMBL" id="CAFBMC010000101">
    <property type="protein sequence ID" value="CAB4908942.1"/>
    <property type="molecule type" value="Genomic_DNA"/>
</dbReference>
<dbReference type="InterPro" id="IPR051629">
    <property type="entry name" value="Sulfite_efflux_TDT"/>
</dbReference>
<evidence type="ECO:0000313" key="9">
    <source>
        <dbReference type="EMBL" id="CAB4908942.1"/>
    </source>
</evidence>
<evidence type="ECO:0000256" key="3">
    <source>
        <dbReference type="ARBA" id="ARBA00022448"/>
    </source>
</evidence>
<comment type="subcellular location">
    <subcellularLocation>
        <location evidence="1">Cell membrane</location>
        <topology evidence="1">Multi-pass membrane protein</topology>
    </subcellularLocation>
</comment>
<keyword evidence="5 8" id="KW-0812">Transmembrane</keyword>
<evidence type="ECO:0000313" key="10">
    <source>
        <dbReference type="EMBL" id="CAB5040449.1"/>
    </source>
</evidence>
<feature type="transmembrane region" description="Helical" evidence="8">
    <location>
        <begin position="63"/>
        <end position="84"/>
    </location>
</feature>
<evidence type="ECO:0000256" key="1">
    <source>
        <dbReference type="ARBA" id="ARBA00004651"/>
    </source>
</evidence>
<keyword evidence="6 8" id="KW-1133">Transmembrane helix</keyword>
<organism evidence="10">
    <name type="scientific">freshwater metagenome</name>
    <dbReference type="NCBI Taxonomy" id="449393"/>
    <lineage>
        <taxon>unclassified sequences</taxon>
        <taxon>metagenomes</taxon>
        <taxon>ecological metagenomes</taxon>
    </lineage>
</organism>
<keyword evidence="3" id="KW-0813">Transport</keyword>
<gene>
    <name evidence="9" type="ORF">UFOPK3495_01450</name>
    <name evidence="10" type="ORF">UFOPK4237_01145</name>
</gene>
<evidence type="ECO:0000256" key="2">
    <source>
        <dbReference type="ARBA" id="ARBA00008566"/>
    </source>
</evidence>
<comment type="similarity">
    <text evidence="2">Belongs to the tellurite-resistance/dicarboxylate transporter (TDT) family.</text>
</comment>
<dbReference type="InterPro" id="IPR004695">
    <property type="entry name" value="SLAC1/Mae1/Ssu1/TehA"/>
</dbReference>
<dbReference type="PANTHER" id="PTHR31686:SF1">
    <property type="entry name" value="SULFITE EFFLUX PUMP SSU1"/>
    <property type="match status" value="1"/>
</dbReference>
<feature type="transmembrane region" description="Helical" evidence="8">
    <location>
        <begin position="133"/>
        <end position="153"/>
    </location>
</feature>
<feature type="transmembrane region" description="Helical" evidence="8">
    <location>
        <begin position="237"/>
        <end position="263"/>
    </location>
</feature>
<dbReference type="EMBL" id="CAFBPZ010000081">
    <property type="protein sequence ID" value="CAB5040449.1"/>
    <property type="molecule type" value="Genomic_DNA"/>
</dbReference>
<evidence type="ECO:0000256" key="7">
    <source>
        <dbReference type="ARBA" id="ARBA00023136"/>
    </source>
</evidence>
<dbReference type="InterPro" id="IPR038665">
    <property type="entry name" value="Voltage-dep_anion_channel_sf"/>
</dbReference>
<dbReference type="Pfam" id="PF03595">
    <property type="entry name" value="SLAC1"/>
    <property type="match status" value="1"/>
</dbReference>
<sequence length="327" mass="34668">MGTGILALVLITQSQTWNYSWLTFTSVIGLILASFLGVWLLPRYLRRLRDRLALMTELANPTAGPMLATLPAGLLVLACAWGRIGPELVPNGVSLWITTTLLVVGTVGVIAFTMVWTVTIMRSPMQLSDIHGGWLIPPVMNLLIPVALTPIIFENPNMSQLLLIIGFGFYGIGLFLFLAIFSLFIARIILGDPFSGPLAAGLWIPLAPAGLIGLAALRLQQAGTATAVPWLGANCALGIVACAISIGFGLWWALFAFISFRGIRKTGTAPVQPGWWGLVFPIGALTLCIAALGQATNIMAIQLAGAGGAAALFACWAVVAKVTFTTR</sequence>
<evidence type="ECO:0000256" key="5">
    <source>
        <dbReference type="ARBA" id="ARBA00022692"/>
    </source>
</evidence>
<dbReference type="AlphaFoldDB" id="A0A6J7SGP2"/>
<dbReference type="GO" id="GO:0000319">
    <property type="term" value="F:sulfite transmembrane transporter activity"/>
    <property type="evidence" value="ECO:0007669"/>
    <property type="project" value="TreeGrafter"/>
</dbReference>
<feature type="transmembrane region" description="Helical" evidence="8">
    <location>
        <begin position="198"/>
        <end position="217"/>
    </location>
</feature>